<dbReference type="Proteomes" id="UP000835052">
    <property type="component" value="Unassembled WGS sequence"/>
</dbReference>
<organism evidence="3 4">
    <name type="scientific">Caenorhabditis auriculariae</name>
    <dbReference type="NCBI Taxonomy" id="2777116"/>
    <lineage>
        <taxon>Eukaryota</taxon>
        <taxon>Metazoa</taxon>
        <taxon>Ecdysozoa</taxon>
        <taxon>Nematoda</taxon>
        <taxon>Chromadorea</taxon>
        <taxon>Rhabditida</taxon>
        <taxon>Rhabditina</taxon>
        <taxon>Rhabditomorpha</taxon>
        <taxon>Rhabditoidea</taxon>
        <taxon>Rhabditidae</taxon>
        <taxon>Peloderinae</taxon>
        <taxon>Caenorhabditis</taxon>
    </lineage>
</organism>
<feature type="region of interest" description="Disordered" evidence="1">
    <location>
        <begin position="118"/>
        <end position="161"/>
    </location>
</feature>
<protein>
    <submittedName>
        <fullName evidence="3">Uncharacterized protein</fullName>
    </submittedName>
</protein>
<keyword evidence="2" id="KW-0812">Transmembrane</keyword>
<dbReference type="EMBL" id="CAJGYM010000030">
    <property type="protein sequence ID" value="CAD6192759.1"/>
    <property type="molecule type" value="Genomic_DNA"/>
</dbReference>
<feature type="transmembrane region" description="Helical" evidence="2">
    <location>
        <begin position="80"/>
        <end position="104"/>
    </location>
</feature>
<proteinExistence type="predicted"/>
<evidence type="ECO:0000256" key="1">
    <source>
        <dbReference type="SAM" id="MobiDB-lite"/>
    </source>
</evidence>
<accession>A0A8S1H9I3</accession>
<evidence type="ECO:0000313" key="4">
    <source>
        <dbReference type="Proteomes" id="UP000835052"/>
    </source>
</evidence>
<reference evidence="3" key="1">
    <citation type="submission" date="2020-10" db="EMBL/GenBank/DDBJ databases">
        <authorList>
            <person name="Kikuchi T."/>
        </authorList>
    </citation>
    <scope>NUCLEOTIDE SEQUENCE</scope>
    <source>
        <strain evidence="3">NKZ352</strain>
    </source>
</reference>
<evidence type="ECO:0000256" key="2">
    <source>
        <dbReference type="SAM" id="Phobius"/>
    </source>
</evidence>
<name>A0A8S1H9I3_9PELO</name>
<comment type="caution">
    <text evidence="3">The sequence shown here is derived from an EMBL/GenBank/DDBJ whole genome shotgun (WGS) entry which is preliminary data.</text>
</comment>
<keyword evidence="4" id="KW-1185">Reference proteome</keyword>
<feature type="compositionally biased region" description="Basic and acidic residues" evidence="1">
    <location>
        <begin position="146"/>
        <end position="161"/>
    </location>
</feature>
<keyword evidence="2" id="KW-1133">Transmembrane helix</keyword>
<keyword evidence="2" id="KW-0472">Membrane</keyword>
<gene>
    <name evidence="3" type="ORF">CAUJ_LOCUS8678</name>
</gene>
<dbReference type="AlphaFoldDB" id="A0A8S1H9I3"/>
<sequence length="161" mass="17517">MTSSLFLLYRGIHFDFALPTLAVCNKPRPVTEAAVSSTVGNPITQSATLISPIEVPLNPPSLVCQENNDNAAKKSSNNGVFLYVACVVIAFLTIICICLIILSAKLYKKRPKRGTRLASFEVPAYPKNTEETAPNDTKKYPNSVEKMSEKAPEEERKSGGA</sequence>
<evidence type="ECO:0000313" key="3">
    <source>
        <dbReference type="EMBL" id="CAD6192759.1"/>
    </source>
</evidence>